<evidence type="ECO:0000313" key="10">
    <source>
        <dbReference type="JaponicusDB" id="SJAG_01452"/>
    </source>
</evidence>
<dbReference type="FunFam" id="3.30.70.330:FF:000329">
    <property type="entry name" value="splicing factor U2AF-associated protein 2"/>
    <property type="match status" value="1"/>
</dbReference>
<reference evidence="9 11" key="1">
    <citation type="journal article" date="2011" name="Science">
        <title>Comparative functional genomics of the fission yeasts.</title>
        <authorList>
            <person name="Rhind N."/>
            <person name="Chen Z."/>
            <person name="Yassour M."/>
            <person name="Thompson D.A."/>
            <person name="Haas B.J."/>
            <person name="Habib N."/>
            <person name="Wapinski I."/>
            <person name="Roy S."/>
            <person name="Lin M.F."/>
            <person name="Heiman D.I."/>
            <person name="Young S.K."/>
            <person name="Furuya K."/>
            <person name="Guo Y."/>
            <person name="Pidoux A."/>
            <person name="Chen H.M."/>
            <person name="Robbertse B."/>
            <person name="Goldberg J.M."/>
            <person name="Aoki K."/>
            <person name="Bayne E.H."/>
            <person name="Berlin A.M."/>
            <person name="Desjardins C.A."/>
            <person name="Dobbs E."/>
            <person name="Dukaj L."/>
            <person name="Fan L."/>
            <person name="FitzGerald M.G."/>
            <person name="French C."/>
            <person name="Gujja S."/>
            <person name="Hansen K."/>
            <person name="Keifenheim D."/>
            <person name="Levin J.Z."/>
            <person name="Mosher R.A."/>
            <person name="Mueller C.A."/>
            <person name="Pfiffner J."/>
            <person name="Priest M."/>
            <person name="Russ C."/>
            <person name="Smialowska A."/>
            <person name="Swoboda P."/>
            <person name="Sykes S.M."/>
            <person name="Vaughn M."/>
            <person name="Vengrova S."/>
            <person name="Yoder R."/>
            <person name="Zeng Q."/>
            <person name="Allshire R."/>
            <person name="Baulcombe D."/>
            <person name="Birren B.W."/>
            <person name="Brown W."/>
            <person name="Ekwall K."/>
            <person name="Kellis M."/>
            <person name="Leatherwood J."/>
            <person name="Levin H."/>
            <person name="Margalit H."/>
            <person name="Martienssen R."/>
            <person name="Nieduszynski C.A."/>
            <person name="Spatafora J.W."/>
            <person name="Friedman N."/>
            <person name="Dalgaard J.Z."/>
            <person name="Baumann P."/>
            <person name="Niki H."/>
            <person name="Regev A."/>
            <person name="Nusbaum C."/>
        </authorList>
    </citation>
    <scope>NUCLEOTIDE SEQUENCE [LARGE SCALE GENOMIC DNA]</scope>
    <source>
        <strain evidence="11">yFS275 / FY16936</strain>
    </source>
</reference>
<proteinExistence type="inferred from homology"/>
<dbReference type="Proteomes" id="UP000001744">
    <property type="component" value="Unassembled WGS sequence"/>
</dbReference>
<dbReference type="CDD" id="cd12281">
    <property type="entry name" value="RRM1_TatSF1_like"/>
    <property type="match status" value="1"/>
</dbReference>
<feature type="compositionally biased region" description="Basic and acidic residues" evidence="7">
    <location>
        <begin position="350"/>
        <end position="366"/>
    </location>
</feature>
<evidence type="ECO:0000256" key="5">
    <source>
        <dbReference type="ARBA" id="ARBA00023187"/>
    </source>
</evidence>
<evidence type="ECO:0000256" key="4">
    <source>
        <dbReference type="ARBA" id="ARBA00022884"/>
    </source>
</evidence>
<dbReference type="HOGENOM" id="CLU_026945_0_2_1"/>
<dbReference type="VEuPathDB" id="FungiDB:SJAG_01452"/>
<feature type="domain" description="RRM" evidence="8">
    <location>
        <begin position="106"/>
        <end position="194"/>
    </location>
</feature>
<dbReference type="SUPFAM" id="SSF54928">
    <property type="entry name" value="RNA-binding domain, RBD"/>
    <property type="match status" value="2"/>
</dbReference>
<gene>
    <name evidence="10" type="primary">uap2</name>
    <name evidence="9" type="ORF">SJAG_01452</name>
</gene>
<dbReference type="CDD" id="cd12285">
    <property type="entry name" value="RRM3_RBM39_like"/>
    <property type="match status" value="1"/>
</dbReference>
<comment type="similarity">
    <text evidence="1">Belongs to the HTATSF1 family.</text>
</comment>
<evidence type="ECO:0000256" key="1">
    <source>
        <dbReference type="ARBA" id="ARBA00007747"/>
    </source>
</evidence>
<dbReference type="PROSITE" id="PS50102">
    <property type="entry name" value="RRM"/>
    <property type="match status" value="1"/>
</dbReference>
<dbReference type="InterPro" id="IPR012677">
    <property type="entry name" value="Nucleotide-bd_a/b_plait_sf"/>
</dbReference>
<dbReference type="GeneID" id="7051409"/>
<evidence type="ECO:0000313" key="9">
    <source>
        <dbReference type="EMBL" id="EEB06410.1"/>
    </source>
</evidence>
<dbReference type="InterPro" id="IPR000504">
    <property type="entry name" value="RRM_dom"/>
</dbReference>
<sequence length="366" mass="42080">MSEQPFFDSESGLWKFKDPNGAELYWDDGEKAWKDQDGAVLKNTDPSEVKSFEKLEAEHIQEQRQKNETRKRKNSSSSDTINPPCSPNRTEEVNKDANKPPVVINKAVYVQGLPKNVSVKEVQETFSKCGIIAENIDTGTPRIKLYTNDAGELKGDALIVFLRSESVDMAVQLLDDTELHYGSGLRMHVQPASIDYKKEKTVRNALPENVKKKLKRRRQQQLEKLAEWDDTESPEAERLRKKWGKFVVLKHMFTLEEIEAAPELLIDLKEDITAEAEKCGEVTNVVLYDKEPDGIVMVRFRTTEAADECVRLMEGRFFDGRVVEAFVYDGKTRYQKTGRHEELNGDENESERLERFSEWIEKEGNE</sequence>
<dbReference type="AlphaFoldDB" id="B6JXZ2"/>
<dbReference type="InterPro" id="IPR034393">
    <property type="entry name" value="TatSF1-like"/>
</dbReference>
<dbReference type="PANTHER" id="PTHR15608:SF0">
    <property type="entry name" value="HIV TAT-SPECIFIC FACTOR 1"/>
    <property type="match status" value="1"/>
</dbReference>
<dbReference type="eggNOG" id="KOG1548">
    <property type="taxonomic scope" value="Eukaryota"/>
</dbReference>
<evidence type="ECO:0000259" key="8">
    <source>
        <dbReference type="PROSITE" id="PS50102"/>
    </source>
</evidence>
<dbReference type="GO" id="GO:0000398">
    <property type="term" value="P:mRNA splicing, via spliceosome"/>
    <property type="evidence" value="ECO:0007669"/>
    <property type="project" value="InterPro"/>
</dbReference>
<dbReference type="FunFam" id="3.30.70.330:FF:000105">
    <property type="entry name" value="HIV Tat-specific factor 1 homolog"/>
    <property type="match status" value="1"/>
</dbReference>
<feature type="compositionally biased region" description="Basic and acidic residues" evidence="7">
    <location>
        <begin position="45"/>
        <end position="68"/>
    </location>
</feature>
<name>B6JXZ2_SCHJY</name>
<dbReference type="OrthoDB" id="10258585at2759"/>
<accession>B6JXZ2</accession>
<dbReference type="STRING" id="402676.B6JXZ2"/>
<feature type="region of interest" description="Disordered" evidence="7">
    <location>
        <begin position="36"/>
        <end position="98"/>
    </location>
</feature>
<organism evidence="9 11">
    <name type="scientific">Schizosaccharomyces japonicus (strain yFS275 / FY16936)</name>
    <name type="common">Fission yeast</name>
    <dbReference type="NCBI Taxonomy" id="402676"/>
    <lineage>
        <taxon>Eukaryota</taxon>
        <taxon>Fungi</taxon>
        <taxon>Dikarya</taxon>
        <taxon>Ascomycota</taxon>
        <taxon>Taphrinomycotina</taxon>
        <taxon>Schizosaccharomycetes</taxon>
        <taxon>Schizosaccharomycetales</taxon>
        <taxon>Schizosaccharomycetaceae</taxon>
        <taxon>Schizosaccharomyces</taxon>
    </lineage>
</organism>
<dbReference type="GO" id="GO:0005686">
    <property type="term" value="C:U2 snRNP"/>
    <property type="evidence" value="ECO:0000318"/>
    <property type="project" value="GO_Central"/>
</dbReference>
<keyword evidence="2" id="KW-0507">mRNA processing</keyword>
<feature type="region of interest" description="Disordered" evidence="7">
    <location>
        <begin position="1"/>
        <end position="20"/>
    </location>
</feature>
<dbReference type="InterPro" id="IPR035979">
    <property type="entry name" value="RBD_domain_sf"/>
</dbReference>
<dbReference type="SMART" id="SM00360">
    <property type="entry name" value="RRM"/>
    <property type="match status" value="2"/>
</dbReference>
<keyword evidence="3" id="KW-0677">Repeat</keyword>
<feature type="region of interest" description="Disordered" evidence="7">
    <location>
        <begin position="340"/>
        <end position="366"/>
    </location>
</feature>
<evidence type="ECO:0000256" key="6">
    <source>
        <dbReference type="PROSITE-ProRule" id="PRU00176"/>
    </source>
</evidence>
<dbReference type="OMA" id="DTDFRFG"/>
<dbReference type="PANTHER" id="PTHR15608">
    <property type="entry name" value="SPLICING FACTOR U2AF-ASSOCIATED PROTEIN 2"/>
    <property type="match status" value="1"/>
</dbReference>
<dbReference type="EMBL" id="KE651168">
    <property type="protein sequence ID" value="EEB06410.1"/>
    <property type="molecule type" value="Genomic_DNA"/>
</dbReference>
<evidence type="ECO:0000256" key="3">
    <source>
        <dbReference type="ARBA" id="ARBA00022737"/>
    </source>
</evidence>
<protein>
    <submittedName>
        <fullName evidence="9">U2 snRNP-associated protein Uap2</fullName>
    </submittedName>
</protein>
<evidence type="ECO:0000313" key="11">
    <source>
        <dbReference type="Proteomes" id="UP000001744"/>
    </source>
</evidence>
<keyword evidence="5" id="KW-0508">mRNA splicing</keyword>
<evidence type="ECO:0000256" key="7">
    <source>
        <dbReference type="SAM" id="MobiDB-lite"/>
    </source>
</evidence>
<evidence type="ECO:0000256" key="2">
    <source>
        <dbReference type="ARBA" id="ARBA00022664"/>
    </source>
</evidence>
<feature type="compositionally biased region" description="Basic and acidic residues" evidence="7">
    <location>
        <begin position="89"/>
        <end position="98"/>
    </location>
</feature>
<dbReference type="InterPro" id="IPR034392">
    <property type="entry name" value="TatSF1-like_RRM1"/>
</dbReference>
<dbReference type="Pfam" id="PF00076">
    <property type="entry name" value="RRM_1"/>
    <property type="match status" value="1"/>
</dbReference>
<dbReference type="Gene3D" id="3.30.70.330">
    <property type="match status" value="2"/>
</dbReference>
<dbReference type="GO" id="GO:0005684">
    <property type="term" value="C:U2-type spliceosomal complex"/>
    <property type="evidence" value="ECO:0000318"/>
    <property type="project" value="GO_Central"/>
</dbReference>
<dbReference type="GO" id="GO:0003723">
    <property type="term" value="F:RNA binding"/>
    <property type="evidence" value="ECO:0000318"/>
    <property type="project" value="GO_Central"/>
</dbReference>
<keyword evidence="11" id="KW-1185">Reference proteome</keyword>
<dbReference type="JaponicusDB" id="SJAG_01452">
    <property type="gene designation" value="uap2"/>
</dbReference>
<keyword evidence="4 6" id="KW-0694">RNA-binding</keyword>
<dbReference type="RefSeq" id="XP_002172703.1">
    <property type="nucleotide sequence ID" value="XM_002172667.1"/>
</dbReference>